<accession>A0A0C7N6N6</accession>
<keyword evidence="3" id="KW-1185">Reference proteome</keyword>
<protein>
    <submittedName>
        <fullName evidence="2">LALA0S08e04610g1_1</fullName>
    </submittedName>
</protein>
<dbReference type="EMBL" id="LN736367">
    <property type="protein sequence ID" value="CEP63531.1"/>
    <property type="molecule type" value="Genomic_DNA"/>
</dbReference>
<dbReference type="RefSeq" id="XP_022629745.1">
    <property type="nucleotide sequence ID" value="XM_022771135.1"/>
</dbReference>
<dbReference type="HOGENOM" id="CLU_1366455_0_0_1"/>
<organism evidence="2 3">
    <name type="scientific">Lachancea lanzarotensis</name>
    <dbReference type="NCBI Taxonomy" id="1245769"/>
    <lineage>
        <taxon>Eukaryota</taxon>
        <taxon>Fungi</taxon>
        <taxon>Dikarya</taxon>
        <taxon>Ascomycota</taxon>
        <taxon>Saccharomycotina</taxon>
        <taxon>Saccharomycetes</taxon>
        <taxon>Saccharomycetales</taxon>
        <taxon>Saccharomycetaceae</taxon>
        <taxon>Lachancea</taxon>
    </lineage>
</organism>
<keyword evidence="1" id="KW-0812">Transmembrane</keyword>
<dbReference type="GeneID" id="34687041"/>
<gene>
    <name evidence="2" type="ORF">LALA0_S08e04610g</name>
</gene>
<dbReference type="AlphaFoldDB" id="A0A0C7N6N6"/>
<evidence type="ECO:0000313" key="3">
    <source>
        <dbReference type="Proteomes" id="UP000054304"/>
    </source>
</evidence>
<feature type="transmembrane region" description="Helical" evidence="1">
    <location>
        <begin position="52"/>
        <end position="80"/>
    </location>
</feature>
<reference evidence="2 3" key="1">
    <citation type="submission" date="2014-12" db="EMBL/GenBank/DDBJ databases">
        <authorList>
            <person name="Neuveglise Cecile"/>
        </authorList>
    </citation>
    <scope>NUCLEOTIDE SEQUENCE [LARGE SCALE GENOMIC DNA]</scope>
    <source>
        <strain evidence="2 3">CBS 12615</strain>
    </source>
</reference>
<evidence type="ECO:0000313" key="2">
    <source>
        <dbReference type="EMBL" id="CEP63531.1"/>
    </source>
</evidence>
<evidence type="ECO:0000256" key="1">
    <source>
        <dbReference type="SAM" id="Phobius"/>
    </source>
</evidence>
<keyword evidence="1" id="KW-1133">Transmembrane helix</keyword>
<dbReference type="Proteomes" id="UP000054304">
    <property type="component" value="Unassembled WGS sequence"/>
</dbReference>
<keyword evidence="1" id="KW-0472">Membrane</keyword>
<name>A0A0C7N6N6_9SACH</name>
<sequence length="200" mass="22681">MRRELKKISPETTMKSRLTTNHMDRPHSLARRMQVTEVGFICAAVNKWSGPLFLFSSFLFFFSSFLSFIASLLLSFWPLFPAERCVRFFSAAEKLSDVGTGQVFPDLFRGPGSFLCTCIDTGKHPRKGQARSTGALQTVVANEPERLMGLWRVKGLTQHVDENQTTGIRTEIWRISTYRIGRTVWCVTGTALPLTTHKIF</sequence>
<proteinExistence type="predicted"/>